<dbReference type="Pfam" id="PF01412">
    <property type="entry name" value="ArfGap"/>
    <property type="match status" value="1"/>
</dbReference>
<organism evidence="4 5">
    <name type="scientific">Puccinia graminis f. sp. tritici</name>
    <dbReference type="NCBI Taxonomy" id="56615"/>
    <lineage>
        <taxon>Eukaryota</taxon>
        <taxon>Fungi</taxon>
        <taxon>Dikarya</taxon>
        <taxon>Basidiomycota</taxon>
        <taxon>Pucciniomycotina</taxon>
        <taxon>Pucciniomycetes</taxon>
        <taxon>Pucciniales</taxon>
        <taxon>Pucciniaceae</taxon>
        <taxon>Puccinia</taxon>
    </lineage>
</organism>
<dbReference type="Proteomes" id="UP000324748">
    <property type="component" value="Unassembled WGS sequence"/>
</dbReference>
<dbReference type="GO" id="GO:0005096">
    <property type="term" value="F:GTPase activator activity"/>
    <property type="evidence" value="ECO:0007669"/>
    <property type="project" value="InterPro"/>
</dbReference>
<dbReference type="FunFam" id="1.10.220.150:FF:000026">
    <property type="entry name" value="GTPase activating protein for Arf, putative"/>
    <property type="match status" value="1"/>
</dbReference>
<feature type="compositionally biased region" description="Polar residues" evidence="2">
    <location>
        <begin position="195"/>
        <end position="206"/>
    </location>
</feature>
<feature type="compositionally biased region" description="Low complexity" evidence="2">
    <location>
        <begin position="461"/>
        <end position="472"/>
    </location>
</feature>
<dbReference type="EMBL" id="VSWC01000144">
    <property type="protein sequence ID" value="KAA1077994.1"/>
    <property type="molecule type" value="Genomic_DNA"/>
</dbReference>
<evidence type="ECO:0000259" key="3">
    <source>
        <dbReference type="PROSITE" id="PS50115"/>
    </source>
</evidence>
<feature type="region of interest" description="Disordered" evidence="2">
    <location>
        <begin position="316"/>
        <end position="336"/>
    </location>
</feature>
<dbReference type="GO" id="GO:0005737">
    <property type="term" value="C:cytoplasm"/>
    <property type="evidence" value="ECO:0007669"/>
    <property type="project" value="TreeGrafter"/>
</dbReference>
<dbReference type="PROSITE" id="PS50115">
    <property type="entry name" value="ARFGAP"/>
    <property type="match status" value="1"/>
</dbReference>
<dbReference type="PRINTS" id="PR00405">
    <property type="entry name" value="REVINTRACTNG"/>
</dbReference>
<feature type="compositionally biased region" description="Polar residues" evidence="2">
    <location>
        <begin position="166"/>
        <end position="184"/>
    </location>
</feature>
<feature type="region of interest" description="Disordered" evidence="2">
    <location>
        <begin position="86"/>
        <end position="273"/>
    </location>
</feature>
<dbReference type="InterPro" id="IPR037278">
    <property type="entry name" value="ARFGAP/RecO"/>
</dbReference>
<comment type="caution">
    <text evidence="4">The sequence shown here is derived from an EMBL/GenBank/DDBJ whole genome shotgun (WGS) entry which is preliminary data.</text>
</comment>
<feature type="region of interest" description="Disordered" evidence="2">
    <location>
        <begin position="419"/>
        <end position="504"/>
    </location>
</feature>
<feature type="compositionally biased region" description="Polar residues" evidence="2">
    <location>
        <begin position="86"/>
        <end position="99"/>
    </location>
</feature>
<feature type="compositionally biased region" description="Polar residues" evidence="2">
    <location>
        <begin position="483"/>
        <end position="492"/>
    </location>
</feature>
<feature type="compositionally biased region" description="Polar residues" evidence="2">
    <location>
        <begin position="137"/>
        <end position="153"/>
    </location>
</feature>
<feature type="domain" description="Arf-GAP" evidence="3">
    <location>
        <begin position="13"/>
        <end position="136"/>
    </location>
</feature>
<accession>A0A5B0MPR1</accession>
<dbReference type="PANTHER" id="PTHR45705">
    <property type="entry name" value="FI20236P1"/>
    <property type="match status" value="1"/>
</dbReference>
<feature type="compositionally biased region" description="Polar residues" evidence="2">
    <location>
        <begin position="214"/>
        <end position="233"/>
    </location>
</feature>
<keyword evidence="1" id="KW-0862">Zinc</keyword>
<dbReference type="InterPro" id="IPR051718">
    <property type="entry name" value="ARF_GTPase-activating"/>
</dbReference>
<dbReference type="SUPFAM" id="SSF57863">
    <property type="entry name" value="ArfGap/RecO-like zinc finger"/>
    <property type="match status" value="1"/>
</dbReference>
<dbReference type="SMART" id="SM00105">
    <property type="entry name" value="ArfGap"/>
    <property type="match status" value="1"/>
</dbReference>
<dbReference type="PANTHER" id="PTHR45705:SF1">
    <property type="entry name" value="FI20236P1"/>
    <property type="match status" value="1"/>
</dbReference>
<feature type="compositionally biased region" description="Low complexity" evidence="2">
    <location>
        <begin position="154"/>
        <end position="165"/>
    </location>
</feature>
<dbReference type="InterPro" id="IPR038508">
    <property type="entry name" value="ArfGAP_dom_sf"/>
</dbReference>
<feature type="compositionally biased region" description="Basic and acidic residues" evidence="2">
    <location>
        <begin position="111"/>
        <end position="133"/>
    </location>
</feature>
<name>A0A5B0MPR1_PUCGR</name>
<keyword evidence="5" id="KW-1185">Reference proteome</keyword>
<gene>
    <name evidence="4" type="ORF">PGT21_026265</name>
</gene>
<dbReference type="OrthoDB" id="10266696at2759"/>
<dbReference type="Gene3D" id="1.10.220.150">
    <property type="entry name" value="Arf GTPase activating protein"/>
    <property type="match status" value="1"/>
</dbReference>
<reference evidence="4 5" key="1">
    <citation type="submission" date="2019-05" db="EMBL/GenBank/DDBJ databases">
        <title>Emergence of the Ug99 lineage of the wheat stem rust pathogen through somatic hybridization.</title>
        <authorList>
            <person name="Li F."/>
            <person name="Upadhyaya N.M."/>
            <person name="Sperschneider J."/>
            <person name="Matny O."/>
            <person name="Nguyen-Phuc H."/>
            <person name="Mago R."/>
            <person name="Raley C."/>
            <person name="Miller M.E."/>
            <person name="Silverstein K.A.T."/>
            <person name="Henningsen E."/>
            <person name="Hirsch C.D."/>
            <person name="Visser B."/>
            <person name="Pretorius Z.A."/>
            <person name="Steffenson B.J."/>
            <person name="Schwessinger B."/>
            <person name="Dodds P.N."/>
            <person name="Figueroa M."/>
        </authorList>
    </citation>
    <scope>NUCLEOTIDE SEQUENCE [LARGE SCALE GENOMIC DNA]</scope>
    <source>
        <strain evidence="4">21-0</strain>
    </source>
</reference>
<keyword evidence="1" id="KW-0479">Metal-binding</keyword>
<dbReference type="InterPro" id="IPR001164">
    <property type="entry name" value="ArfGAP_dom"/>
</dbReference>
<evidence type="ECO:0000313" key="5">
    <source>
        <dbReference type="Proteomes" id="UP000324748"/>
    </source>
</evidence>
<protein>
    <recommendedName>
        <fullName evidence="3">Arf-GAP domain-containing protein</fullName>
    </recommendedName>
</protein>
<proteinExistence type="predicted"/>
<keyword evidence="1" id="KW-0863">Zinc-finger</keyword>
<evidence type="ECO:0000256" key="1">
    <source>
        <dbReference type="PROSITE-ProRule" id="PRU00288"/>
    </source>
</evidence>
<dbReference type="GO" id="GO:0008270">
    <property type="term" value="F:zinc ion binding"/>
    <property type="evidence" value="ECO:0007669"/>
    <property type="project" value="UniProtKB-KW"/>
</dbReference>
<feature type="compositionally biased region" description="Polar residues" evidence="2">
    <location>
        <begin position="419"/>
        <end position="437"/>
    </location>
</feature>
<evidence type="ECO:0000313" key="4">
    <source>
        <dbReference type="EMBL" id="KAA1077994.1"/>
    </source>
</evidence>
<sequence>MSAPTKATAERHQRILLELLKQPGNEVCADCQTRNPRWASWNLGIFICVKCAGIHRKLGTHITKVKSLTLDSWTKEQVLSMKQLGNLKSNQIHNPNGSRNPPPTDLEESERDSQLEKYIRTKYESKRFMDSHRKPGSISSPRTSDSSAVSFTMSTTSPAPSPASSVFKQSPRSQLSIPARSSSVAGARAIDLSTRPPQRSPTTANAQRPIAPRTMTSALSHPSTQIQPVSQDRSSVSHNPQVPHPPPRPSTAPIPSDGYHSSQYAPPVPTVPSLYTNNPGYQALQSSMAKNHNATLFNQPALHHQQSLNIQLQGNQPVHQVHPSPAPPPRTDGVWGDLMQLTQPHLNHPSQPSASFLDSSSLNLSPNMANPNSYQPLHSTTPANNNMNGLEVGMGRLMYDTPSTNPFSSQNYASNNRTGAMAAQSQLHPQASYQAPSPFTVVHPPQHSGNPFFAHQTTLHSAPSSSSSSSAPFANGLAPNRNPFLSTNNNGQPFLPHSTDFSHY</sequence>
<dbReference type="AlphaFoldDB" id="A0A5B0MPR1"/>
<feature type="compositionally biased region" description="Pro residues" evidence="2">
    <location>
        <begin position="242"/>
        <end position="252"/>
    </location>
</feature>
<evidence type="ECO:0000256" key="2">
    <source>
        <dbReference type="SAM" id="MobiDB-lite"/>
    </source>
</evidence>
<dbReference type="CDD" id="cd08204">
    <property type="entry name" value="ArfGap"/>
    <property type="match status" value="1"/>
</dbReference>